<dbReference type="InterPro" id="IPR027417">
    <property type="entry name" value="P-loop_NTPase"/>
</dbReference>
<dbReference type="AlphaFoldDB" id="A0A7X2NRA0"/>
<protein>
    <submittedName>
        <fullName evidence="1">AAA family ATPase</fullName>
    </submittedName>
</protein>
<gene>
    <name evidence="1" type="ORF">FYJ51_03550</name>
</gene>
<dbReference type="RefSeq" id="WP_105304402.1">
    <property type="nucleotide sequence ID" value="NZ_VUMN01000005.1"/>
</dbReference>
<dbReference type="Gene3D" id="3.40.50.300">
    <property type="entry name" value="P-loop containing nucleotide triphosphate hydrolases"/>
    <property type="match status" value="1"/>
</dbReference>
<dbReference type="EMBL" id="VUMN01000005">
    <property type="protein sequence ID" value="MSS57973.1"/>
    <property type="molecule type" value="Genomic_DNA"/>
</dbReference>
<reference evidence="1 2" key="1">
    <citation type="submission" date="2019-08" db="EMBL/GenBank/DDBJ databases">
        <title>In-depth cultivation of the pig gut microbiome towards novel bacterial diversity and tailored functional studies.</title>
        <authorList>
            <person name="Wylensek D."/>
            <person name="Hitch T.C.A."/>
            <person name="Clavel T."/>
        </authorList>
    </citation>
    <scope>NUCLEOTIDE SEQUENCE [LARGE SCALE GENOMIC DNA]</scope>
    <source>
        <strain evidence="1 2">Oil+RF-744-GAM-WT-6</strain>
    </source>
</reference>
<dbReference type="Pfam" id="PF13238">
    <property type="entry name" value="AAA_18"/>
    <property type="match status" value="1"/>
</dbReference>
<sequence length="203" mass="23463">MTDFLDEFFEYKAQEISHFAEFLEESHHPLLIGIDGRCASGKTTFAGLLCAKLNCPVIHADDFFLRPEQRTEARYAEPGGNMDRERLEEVLEQVKQQKEVTFQRFDCKVMQMGDQITVPASEAVIVEGSYCLHPDLRKYYGLKIFLDVSPEDQMERLKKREPAEKVQVFQNQWIPLEEKYFASCGVQDVCDVTVNSSMKDTEF</sequence>
<dbReference type="Proteomes" id="UP000461880">
    <property type="component" value="Unassembled WGS sequence"/>
</dbReference>
<accession>A0A7X2NRA0</accession>
<evidence type="ECO:0000313" key="1">
    <source>
        <dbReference type="EMBL" id="MSS57973.1"/>
    </source>
</evidence>
<comment type="caution">
    <text evidence="1">The sequence shown here is derived from an EMBL/GenBank/DDBJ whole genome shotgun (WGS) entry which is preliminary data.</text>
</comment>
<keyword evidence="2" id="KW-1185">Reference proteome</keyword>
<name>A0A7X2NRA0_9FIRM</name>
<dbReference type="SUPFAM" id="SSF52540">
    <property type="entry name" value="P-loop containing nucleoside triphosphate hydrolases"/>
    <property type="match status" value="1"/>
</dbReference>
<evidence type="ECO:0000313" key="2">
    <source>
        <dbReference type="Proteomes" id="UP000461880"/>
    </source>
</evidence>
<organism evidence="1 2">
    <name type="scientific">Stecheria intestinalis</name>
    <dbReference type="NCBI Taxonomy" id="2606630"/>
    <lineage>
        <taxon>Bacteria</taxon>
        <taxon>Bacillati</taxon>
        <taxon>Bacillota</taxon>
        <taxon>Erysipelotrichia</taxon>
        <taxon>Erysipelotrichales</taxon>
        <taxon>Erysipelotrichaceae</taxon>
        <taxon>Stecheria</taxon>
    </lineage>
</organism>
<dbReference type="PANTHER" id="PTHR10285">
    <property type="entry name" value="URIDINE KINASE"/>
    <property type="match status" value="1"/>
</dbReference>
<proteinExistence type="predicted"/>